<dbReference type="Proteomes" id="UP000018144">
    <property type="component" value="Unassembled WGS sequence"/>
</dbReference>
<evidence type="ECO:0000313" key="3">
    <source>
        <dbReference type="Proteomes" id="UP000018144"/>
    </source>
</evidence>
<evidence type="ECO:0000313" key="2">
    <source>
        <dbReference type="EMBL" id="CCX33310.1"/>
    </source>
</evidence>
<dbReference type="EMBL" id="HF936042">
    <property type="protein sequence ID" value="CCX33310.1"/>
    <property type="molecule type" value="Genomic_DNA"/>
</dbReference>
<evidence type="ECO:0000256" key="1">
    <source>
        <dbReference type="SAM" id="MobiDB-lite"/>
    </source>
</evidence>
<name>U4LU20_PYROM</name>
<sequence>MPALQSRPWNIQSPSPKDSDQSSSKLTYFRELSTSSGGSQQWWARQLPRHGKAPTSPPQSSPQGPKGYKGNGASVRVARNPESIRDAVPASILRVRHRL</sequence>
<proteinExistence type="predicted"/>
<feature type="compositionally biased region" description="Polar residues" evidence="1">
    <location>
        <begin position="32"/>
        <end position="43"/>
    </location>
</feature>
<accession>U4LU20</accession>
<protein>
    <submittedName>
        <fullName evidence="2">Uncharacterized protein</fullName>
    </submittedName>
</protein>
<gene>
    <name evidence="2" type="ORF">PCON_14350</name>
</gene>
<organism evidence="2 3">
    <name type="scientific">Pyronema omphalodes (strain CBS 100304)</name>
    <name type="common">Pyronema confluens</name>
    <dbReference type="NCBI Taxonomy" id="1076935"/>
    <lineage>
        <taxon>Eukaryota</taxon>
        <taxon>Fungi</taxon>
        <taxon>Dikarya</taxon>
        <taxon>Ascomycota</taxon>
        <taxon>Pezizomycotina</taxon>
        <taxon>Pezizomycetes</taxon>
        <taxon>Pezizales</taxon>
        <taxon>Pyronemataceae</taxon>
        <taxon>Pyronema</taxon>
    </lineage>
</organism>
<reference evidence="2 3" key="1">
    <citation type="journal article" date="2013" name="PLoS Genet.">
        <title>The genome and development-dependent transcriptomes of Pyronema confluens: a window into fungal evolution.</title>
        <authorList>
            <person name="Traeger S."/>
            <person name="Altegoer F."/>
            <person name="Freitag M."/>
            <person name="Gabaldon T."/>
            <person name="Kempken F."/>
            <person name="Kumar A."/>
            <person name="Marcet-Houben M."/>
            <person name="Poggeler S."/>
            <person name="Stajich J.E."/>
            <person name="Nowrousian M."/>
        </authorList>
    </citation>
    <scope>NUCLEOTIDE SEQUENCE [LARGE SCALE GENOMIC DNA]</scope>
    <source>
        <strain evidence="3">CBS 100304</strain>
        <tissue evidence="2">Vegetative mycelium</tissue>
    </source>
</reference>
<feature type="region of interest" description="Disordered" evidence="1">
    <location>
        <begin position="1"/>
        <end position="82"/>
    </location>
</feature>
<feature type="compositionally biased region" description="Low complexity" evidence="1">
    <location>
        <begin position="12"/>
        <end position="25"/>
    </location>
</feature>
<keyword evidence="3" id="KW-1185">Reference proteome</keyword>
<dbReference type="AlphaFoldDB" id="U4LU20"/>